<dbReference type="CDD" id="cd16914">
    <property type="entry name" value="EcfT"/>
    <property type="match status" value="1"/>
</dbReference>
<dbReference type="PANTHER" id="PTHR34857:SF2">
    <property type="entry name" value="SLL0384 PROTEIN"/>
    <property type="match status" value="1"/>
</dbReference>
<dbReference type="GO" id="GO:0005886">
    <property type="term" value="C:plasma membrane"/>
    <property type="evidence" value="ECO:0007669"/>
    <property type="project" value="UniProtKB-ARBA"/>
</dbReference>
<evidence type="ECO:0000313" key="7">
    <source>
        <dbReference type="EMBL" id="SMX55165.1"/>
    </source>
</evidence>
<evidence type="ECO:0000256" key="2">
    <source>
        <dbReference type="ARBA" id="ARBA00022475"/>
    </source>
</evidence>
<dbReference type="Proteomes" id="UP000195514">
    <property type="component" value="Chromosome I"/>
</dbReference>
<evidence type="ECO:0000256" key="1">
    <source>
        <dbReference type="ARBA" id="ARBA00004141"/>
    </source>
</evidence>
<feature type="transmembrane region" description="Helical" evidence="6">
    <location>
        <begin position="74"/>
        <end position="99"/>
    </location>
</feature>
<name>A0A1Y6K654_9CHLR</name>
<feature type="transmembrane region" description="Helical" evidence="6">
    <location>
        <begin position="105"/>
        <end position="126"/>
    </location>
</feature>
<dbReference type="InterPro" id="IPR003339">
    <property type="entry name" value="ABC/ECF_trnsptr_transmembrane"/>
</dbReference>
<comment type="subcellular location">
    <subcellularLocation>
        <location evidence="1">Membrane</location>
        <topology evidence="1">Multi-pass membrane protein</topology>
    </subcellularLocation>
</comment>
<sequence>MNRLPTGMYLPGDSLIHKLDPRVKLLGLFISVIAIILVRSLIGYGIILVFLALTVALSGISIKIALNSVQKLSWFFLVIFLMNTFFYSPENAWFSWWIFKPSPAGLMQGIDVVLRVIFALVASNVITSSTAPMEITNALEALISPFKLIGVPAEQIAMILSIAIQFIPTFSEETEMIRKAQTARGARFDSKKLTEKAAAVLPLVVPIFLSAFKRADELSIAMEARGYRSASGRTRKKFAPLQAVDYFALLIVIAICIFQMIIR</sequence>
<dbReference type="InterPro" id="IPR051611">
    <property type="entry name" value="ECF_transporter_component"/>
</dbReference>
<keyword evidence="3 6" id="KW-0812">Transmembrane</keyword>
<evidence type="ECO:0000256" key="5">
    <source>
        <dbReference type="ARBA" id="ARBA00023136"/>
    </source>
</evidence>
<dbReference type="PANTHER" id="PTHR34857">
    <property type="entry name" value="SLL0384 PROTEIN"/>
    <property type="match status" value="1"/>
</dbReference>
<organism evidence="7 8">
    <name type="scientific">Candidatus Brevifilum fermentans</name>
    <dbReference type="NCBI Taxonomy" id="1986204"/>
    <lineage>
        <taxon>Bacteria</taxon>
        <taxon>Bacillati</taxon>
        <taxon>Chloroflexota</taxon>
        <taxon>Anaerolineae</taxon>
        <taxon>Anaerolineales</taxon>
        <taxon>Anaerolineaceae</taxon>
        <taxon>Candidatus Brevifilum</taxon>
    </lineage>
</organism>
<evidence type="ECO:0000256" key="3">
    <source>
        <dbReference type="ARBA" id="ARBA00022692"/>
    </source>
</evidence>
<evidence type="ECO:0000256" key="6">
    <source>
        <dbReference type="SAM" id="Phobius"/>
    </source>
</evidence>
<feature type="transmembrane region" description="Helical" evidence="6">
    <location>
        <begin position="21"/>
        <end position="38"/>
    </location>
</feature>
<dbReference type="Pfam" id="PF02361">
    <property type="entry name" value="CbiQ"/>
    <property type="match status" value="1"/>
</dbReference>
<feature type="transmembrane region" description="Helical" evidence="6">
    <location>
        <begin position="44"/>
        <end position="62"/>
    </location>
</feature>
<evidence type="ECO:0000313" key="8">
    <source>
        <dbReference type="Proteomes" id="UP000195514"/>
    </source>
</evidence>
<reference evidence="8" key="1">
    <citation type="submission" date="2017-05" db="EMBL/GenBank/DDBJ databases">
        <authorList>
            <person name="Kirkegaard R."/>
            <person name="Mcilroy J S."/>
        </authorList>
    </citation>
    <scope>NUCLEOTIDE SEQUENCE [LARGE SCALE GENOMIC DNA]</scope>
</reference>
<evidence type="ECO:0000256" key="4">
    <source>
        <dbReference type="ARBA" id="ARBA00022989"/>
    </source>
</evidence>
<dbReference type="EMBL" id="LT859958">
    <property type="protein sequence ID" value="SMX55165.1"/>
    <property type="molecule type" value="Genomic_DNA"/>
</dbReference>
<keyword evidence="5 6" id="KW-0472">Membrane</keyword>
<proteinExistence type="predicted"/>
<dbReference type="RefSeq" id="WP_087862948.1">
    <property type="nucleotide sequence ID" value="NZ_LT859958.1"/>
</dbReference>
<feature type="transmembrane region" description="Helical" evidence="6">
    <location>
        <begin position="243"/>
        <end position="262"/>
    </location>
</feature>
<gene>
    <name evidence="7" type="ORF">CFX1CAM_2100</name>
</gene>
<protein>
    <submittedName>
        <fullName evidence="7">Energy-coupling factor transporter transmembrane protein EcfT</fullName>
    </submittedName>
</protein>
<keyword evidence="4 6" id="KW-1133">Transmembrane helix</keyword>
<keyword evidence="8" id="KW-1185">Reference proteome</keyword>
<dbReference type="AlphaFoldDB" id="A0A1Y6K654"/>
<dbReference type="KEGG" id="abat:CFX1CAM_2100"/>
<accession>A0A1Y6K654</accession>
<keyword evidence="2" id="KW-1003">Cell membrane</keyword>
<dbReference type="OrthoDB" id="8075495at2"/>